<evidence type="ECO:0000313" key="2">
    <source>
        <dbReference type="EMBL" id="KAK7079414.1"/>
    </source>
</evidence>
<feature type="compositionally biased region" description="Basic and acidic residues" evidence="1">
    <location>
        <begin position="665"/>
        <end position="688"/>
    </location>
</feature>
<feature type="region of interest" description="Disordered" evidence="1">
    <location>
        <begin position="536"/>
        <end position="714"/>
    </location>
</feature>
<feature type="region of interest" description="Disordered" evidence="1">
    <location>
        <begin position="143"/>
        <end position="165"/>
    </location>
</feature>
<comment type="caution">
    <text evidence="2">The sequence shown here is derived from an EMBL/GenBank/DDBJ whole genome shotgun (WGS) entry which is preliminary data.</text>
</comment>
<feature type="region of interest" description="Disordered" evidence="1">
    <location>
        <begin position="237"/>
        <end position="298"/>
    </location>
</feature>
<feature type="region of interest" description="Disordered" evidence="1">
    <location>
        <begin position="43"/>
        <end position="120"/>
    </location>
</feature>
<feature type="compositionally biased region" description="Basic residues" evidence="1">
    <location>
        <begin position="238"/>
        <end position="247"/>
    </location>
</feature>
<proteinExistence type="predicted"/>
<gene>
    <name evidence="2" type="ORF">SK128_018724</name>
</gene>
<feature type="compositionally biased region" description="Low complexity" evidence="1">
    <location>
        <begin position="49"/>
        <end position="83"/>
    </location>
</feature>
<feature type="region of interest" description="Disordered" evidence="1">
    <location>
        <begin position="727"/>
        <end position="753"/>
    </location>
</feature>
<reference evidence="2 3" key="1">
    <citation type="submission" date="2023-11" db="EMBL/GenBank/DDBJ databases">
        <title>Halocaridina rubra genome assembly.</title>
        <authorList>
            <person name="Smith C."/>
        </authorList>
    </citation>
    <scope>NUCLEOTIDE SEQUENCE [LARGE SCALE GENOMIC DNA]</scope>
    <source>
        <strain evidence="2">EP-1</strain>
        <tissue evidence="2">Whole</tissue>
    </source>
</reference>
<feature type="compositionally biased region" description="Polar residues" evidence="1">
    <location>
        <begin position="288"/>
        <end position="298"/>
    </location>
</feature>
<feature type="region of interest" description="Disordered" evidence="1">
    <location>
        <begin position="314"/>
        <end position="359"/>
    </location>
</feature>
<feature type="compositionally biased region" description="Polar residues" evidence="1">
    <location>
        <begin position="540"/>
        <end position="561"/>
    </location>
</feature>
<dbReference type="Proteomes" id="UP001381693">
    <property type="component" value="Unassembled WGS sequence"/>
</dbReference>
<keyword evidence="3" id="KW-1185">Reference proteome</keyword>
<accession>A0AAN8XJH4</accession>
<feature type="non-terminal residue" evidence="2">
    <location>
        <position position="783"/>
    </location>
</feature>
<protein>
    <submittedName>
        <fullName evidence="2">Uncharacterized protein</fullName>
    </submittedName>
</protein>
<sequence length="783" mass="84034">MATMQGYMNGQDSQLDELPSWKRDLILRKRANVRMVGGFGLPTPTPSMAGRGLSSLSGVALSSSSMSGGSSSMSGPIPSSGRGPFMQSIRSVSGPSSSHPHPSNINATSPRLEGDRGSTVRGDGNFVQKCAVKSEISSANVSTSMHHKGLNDEGPRVTSPSYSSYSDSCTNHGSVGDNDEDFSYGPGIVSKLKNRYMSLAMRESRSRPSLRKFSSLEDLLDDPRETWPERNTSVNVARPHHGGHQHHTQANAASYHHRREVMKRARSVDSLSSRLSEETRTRGLPKSKSATSRLQSSLSALQKDDVIIIEANRPTADLPPSPQQVNGVTKTFDAGGQPPPLTRKMSSSSLADEDEMPPPDTVRHVKSMFERTSMAPRGTKARVAAHKAAQAAHNNKISNGVSPTVKPAIMAKPTGIPSRKVTPPSPPFPVTIEKAKSSLKQVAQVSRASPRITLSVPATPVNGDIVDSGESGRNINSGLGIGGMARPGMTPVTASVTAPLVNGGGDVVESKNTTAVEVKEGIRKVSNTAVTNIRKESHSQEFNFTRSSTSQGHQLHSTPIKASSPTPSPLPASPVVSHRELPTIPSPQNFSTTTSPSSFSSPSPFAKIERSQESDRVQQENLKNAEKSRSGGADVTPKFDPVKVTKVEPNNKSPSKVESPVKPPTKVEPHRSHPIQRLKETSAKDSPAKPEYTPIVPVSPVEPKASFGSDDLVRSQGKGNLVEAFNKQSAEVNSPVHKPANRDWRNQRAPESNTLVFNFTSSTKETPDYIENDGIDLSKRRPE</sequence>
<organism evidence="2 3">
    <name type="scientific">Halocaridina rubra</name>
    <name type="common">Hawaiian red shrimp</name>
    <dbReference type="NCBI Taxonomy" id="373956"/>
    <lineage>
        <taxon>Eukaryota</taxon>
        <taxon>Metazoa</taxon>
        <taxon>Ecdysozoa</taxon>
        <taxon>Arthropoda</taxon>
        <taxon>Crustacea</taxon>
        <taxon>Multicrustacea</taxon>
        <taxon>Malacostraca</taxon>
        <taxon>Eumalacostraca</taxon>
        <taxon>Eucarida</taxon>
        <taxon>Decapoda</taxon>
        <taxon>Pleocyemata</taxon>
        <taxon>Caridea</taxon>
        <taxon>Atyoidea</taxon>
        <taxon>Atyidae</taxon>
        <taxon>Halocaridina</taxon>
    </lineage>
</organism>
<feature type="compositionally biased region" description="Low complexity" evidence="1">
    <location>
        <begin position="590"/>
        <end position="605"/>
    </location>
</feature>
<feature type="compositionally biased region" description="Basic and acidic residues" evidence="1">
    <location>
        <begin position="607"/>
        <end position="629"/>
    </location>
</feature>
<dbReference type="EMBL" id="JAXCGZ010007096">
    <property type="protein sequence ID" value="KAK7079414.1"/>
    <property type="molecule type" value="Genomic_DNA"/>
</dbReference>
<dbReference type="AlphaFoldDB" id="A0AAN8XJH4"/>
<evidence type="ECO:0000313" key="3">
    <source>
        <dbReference type="Proteomes" id="UP001381693"/>
    </source>
</evidence>
<name>A0AAN8XJH4_HALRR</name>
<feature type="region of interest" description="Disordered" evidence="1">
    <location>
        <begin position="764"/>
        <end position="783"/>
    </location>
</feature>
<evidence type="ECO:0000256" key="1">
    <source>
        <dbReference type="SAM" id="MobiDB-lite"/>
    </source>
</evidence>
<feature type="compositionally biased region" description="Low complexity" evidence="1">
    <location>
        <begin position="91"/>
        <end position="103"/>
    </location>
</feature>